<evidence type="ECO:0000256" key="2">
    <source>
        <dbReference type="ARBA" id="ARBA00006275"/>
    </source>
</evidence>
<evidence type="ECO:0000256" key="1">
    <source>
        <dbReference type="ARBA" id="ARBA00004442"/>
    </source>
</evidence>
<dbReference type="InterPro" id="IPR012944">
    <property type="entry name" value="SusD_RagB_dom"/>
</dbReference>
<keyword evidence="3" id="KW-0732">Signal</keyword>
<organism evidence="8 9">
    <name type="scientific">Sphingobacterium pedocola</name>
    <dbReference type="NCBI Taxonomy" id="2082722"/>
    <lineage>
        <taxon>Bacteria</taxon>
        <taxon>Pseudomonadati</taxon>
        <taxon>Bacteroidota</taxon>
        <taxon>Sphingobacteriia</taxon>
        <taxon>Sphingobacteriales</taxon>
        <taxon>Sphingobacteriaceae</taxon>
        <taxon>Sphingobacterium</taxon>
    </lineage>
</organism>
<dbReference type="Gene3D" id="1.25.40.390">
    <property type="match status" value="1"/>
</dbReference>
<dbReference type="Pfam" id="PF07980">
    <property type="entry name" value="SusD_RagB"/>
    <property type="match status" value="1"/>
</dbReference>
<keyword evidence="4" id="KW-0472">Membrane</keyword>
<dbReference type="InterPro" id="IPR011990">
    <property type="entry name" value="TPR-like_helical_dom_sf"/>
</dbReference>
<dbReference type="InterPro" id="IPR033985">
    <property type="entry name" value="SusD-like_N"/>
</dbReference>
<evidence type="ECO:0008006" key="10">
    <source>
        <dbReference type="Google" id="ProtNLM"/>
    </source>
</evidence>
<dbReference type="SUPFAM" id="SSF48452">
    <property type="entry name" value="TPR-like"/>
    <property type="match status" value="1"/>
</dbReference>
<evidence type="ECO:0000259" key="6">
    <source>
        <dbReference type="Pfam" id="PF07980"/>
    </source>
</evidence>
<comment type="subcellular location">
    <subcellularLocation>
        <location evidence="1">Cell outer membrane</location>
    </subcellularLocation>
</comment>
<feature type="domain" description="RagB/SusD" evidence="6">
    <location>
        <begin position="370"/>
        <end position="478"/>
    </location>
</feature>
<keyword evidence="5" id="KW-0998">Cell outer membrane</keyword>
<name>A0ABR9T9Y6_9SPHI</name>
<evidence type="ECO:0000256" key="4">
    <source>
        <dbReference type="ARBA" id="ARBA00023136"/>
    </source>
</evidence>
<protein>
    <recommendedName>
        <fullName evidence="10">RagB/SusD family nutrient uptake outer membrane protein</fullName>
    </recommendedName>
</protein>
<evidence type="ECO:0000256" key="3">
    <source>
        <dbReference type="ARBA" id="ARBA00022729"/>
    </source>
</evidence>
<evidence type="ECO:0000313" key="9">
    <source>
        <dbReference type="Proteomes" id="UP000618319"/>
    </source>
</evidence>
<evidence type="ECO:0000259" key="7">
    <source>
        <dbReference type="Pfam" id="PF14322"/>
    </source>
</evidence>
<evidence type="ECO:0000256" key="5">
    <source>
        <dbReference type="ARBA" id="ARBA00023237"/>
    </source>
</evidence>
<proteinExistence type="inferred from homology"/>
<gene>
    <name evidence="8" type="ORF">C4F40_15615</name>
</gene>
<dbReference type="EMBL" id="PSKQ01000023">
    <property type="protein sequence ID" value="MBE8722156.1"/>
    <property type="molecule type" value="Genomic_DNA"/>
</dbReference>
<sequence length="487" mass="56452">MELIRTMWMLSMCHLYKWRSVFKLDSNLIRSEMKTKLLIYCIAACVFAGCGKDFLDIKRVSNQTVPVLISDYQAILDNYDVFNQVNALELALIGSDEYTISDVRYNALSQVYQKNAYIWSAGDIFEGGESNDWNWGYQQILHANLALDVEKISPKPSDQAEWNAVKGTALFYRSLAFFQLAEIFCRKYDPNSANRDMGIPLRLDYDIQVRTGRGTVKELYDQLLADLKQSADLLPERSAHKFRPGKNTVYALLARVYLQIGDYERTVHYAEESLKIYDELLDYNSLDETATFTFPENYGEDNPEVIFFQRANVTIINSARLNVVRHILDSYEATDLRAKLYFTNHADNRVSFKGSYSGPSGYFVGIAVDELYLIAAESRARMNNLMEASVWLNKLLIKRHNDSFEPLQIAQQKDLIDRVLLERRKQLFMRGLRWYDMRRFAADPGQSGIYFRIVNGKRYELTPTSTRWVWPLPQSEIELGRLPQNEQ</sequence>
<dbReference type="Pfam" id="PF14322">
    <property type="entry name" value="SusD-like_3"/>
    <property type="match status" value="1"/>
</dbReference>
<feature type="domain" description="SusD-like N-terminal" evidence="7">
    <location>
        <begin position="53"/>
        <end position="258"/>
    </location>
</feature>
<comment type="caution">
    <text evidence="8">The sequence shown here is derived from an EMBL/GenBank/DDBJ whole genome shotgun (WGS) entry which is preliminary data.</text>
</comment>
<reference evidence="8 9" key="1">
    <citation type="submission" date="2018-02" db="EMBL/GenBank/DDBJ databases">
        <title>Sphingobacterium KA21.</title>
        <authorList>
            <person name="Vasarhelyi B.M."/>
            <person name="Deshmukh S."/>
            <person name="Balint B."/>
            <person name="Kukolya J."/>
        </authorList>
    </citation>
    <scope>NUCLEOTIDE SEQUENCE [LARGE SCALE GENOMIC DNA]</scope>
    <source>
        <strain evidence="8 9">Ka21</strain>
    </source>
</reference>
<accession>A0ABR9T9Y6</accession>
<evidence type="ECO:0000313" key="8">
    <source>
        <dbReference type="EMBL" id="MBE8722156.1"/>
    </source>
</evidence>
<dbReference type="Proteomes" id="UP000618319">
    <property type="component" value="Unassembled WGS sequence"/>
</dbReference>
<keyword evidence="9" id="KW-1185">Reference proteome</keyword>
<comment type="similarity">
    <text evidence="2">Belongs to the SusD family.</text>
</comment>